<name>A0ABN9TQ31_9DINO</name>
<sequence>MRIGVSVWLSRSAAATLARAGQRAAAALGIRQLRGQRLQEDDVEWRENFQRALAAALRPGLGHVRAFARGRLGRWTSEVLPVRRAATFIDFIGHVSGLAPPRVAAACRRTVFNGWCAGRRFQQRGCCVLGCPLAADSLERLPRAAPRAARARRGRGLRRLLRLGARPGLGVR</sequence>
<keyword evidence="2" id="KW-1185">Reference proteome</keyword>
<comment type="caution">
    <text evidence="1">The sequence shown here is derived from an EMBL/GenBank/DDBJ whole genome shotgun (WGS) entry which is preliminary data.</text>
</comment>
<protein>
    <submittedName>
        <fullName evidence="1">Uncharacterized protein</fullName>
    </submittedName>
</protein>
<proteinExistence type="predicted"/>
<gene>
    <name evidence="1" type="ORF">PCOR1329_LOCUS41093</name>
</gene>
<dbReference type="EMBL" id="CAUYUJ010014949">
    <property type="protein sequence ID" value="CAK0848038.1"/>
    <property type="molecule type" value="Genomic_DNA"/>
</dbReference>
<evidence type="ECO:0000313" key="1">
    <source>
        <dbReference type="EMBL" id="CAK0848038.1"/>
    </source>
</evidence>
<organism evidence="1 2">
    <name type="scientific">Prorocentrum cordatum</name>
    <dbReference type="NCBI Taxonomy" id="2364126"/>
    <lineage>
        <taxon>Eukaryota</taxon>
        <taxon>Sar</taxon>
        <taxon>Alveolata</taxon>
        <taxon>Dinophyceae</taxon>
        <taxon>Prorocentrales</taxon>
        <taxon>Prorocentraceae</taxon>
        <taxon>Prorocentrum</taxon>
    </lineage>
</organism>
<dbReference type="Proteomes" id="UP001189429">
    <property type="component" value="Unassembled WGS sequence"/>
</dbReference>
<evidence type="ECO:0000313" key="2">
    <source>
        <dbReference type="Proteomes" id="UP001189429"/>
    </source>
</evidence>
<reference evidence="1" key="1">
    <citation type="submission" date="2023-10" db="EMBL/GenBank/DDBJ databases">
        <authorList>
            <person name="Chen Y."/>
            <person name="Shah S."/>
            <person name="Dougan E. K."/>
            <person name="Thang M."/>
            <person name="Chan C."/>
        </authorList>
    </citation>
    <scope>NUCLEOTIDE SEQUENCE [LARGE SCALE GENOMIC DNA]</scope>
</reference>
<accession>A0ABN9TQ31</accession>